<accession>A0A964RSJ5</accession>
<organism evidence="1 2">
    <name type="scientific">Clostridium chromiireducens</name>
    <dbReference type="NCBI Taxonomy" id="225345"/>
    <lineage>
        <taxon>Bacteria</taxon>
        <taxon>Bacillati</taxon>
        <taxon>Bacillota</taxon>
        <taxon>Clostridia</taxon>
        <taxon>Eubacteriales</taxon>
        <taxon>Clostridiaceae</taxon>
        <taxon>Clostridium</taxon>
    </lineage>
</organism>
<dbReference type="RefSeq" id="WP_160361524.1">
    <property type="nucleotide sequence ID" value="NZ_WSRQ01000089.1"/>
</dbReference>
<dbReference type="EMBL" id="WSRQ01000089">
    <property type="protein sequence ID" value="MVX67069.1"/>
    <property type="molecule type" value="Genomic_DNA"/>
</dbReference>
<proteinExistence type="predicted"/>
<dbReference type="Proteomes" id="UP000656077">
    <property type="component" value="Unassembled WGS sequence"/>
</dbReference>
<comment type="caution">
    <text evidence="1">The sequence shown here is derived from an EMBL/GenBank/DDBJ whole genome shotgun (WGS) entry which is preliminary data.</text>
</comment>
<protein>
    <submittedName>
        <fullName evidence="1">Peptidase M56, BlaR1</fullName>
    </submittedName>
</protein>
<reference evidence="1" key="1">
    <citation type="submission" date="2019-12" db="EMBL/GenBank/DDBJ databases">
        <title>Microbes associate with the intestines of laboratory mice.</title>
        <authorList>
            <person name="Navarre W."/>
            <person name="Wong E."/>
        </authorList>
    </citation>
    <scope>NUCLEOTIDE SEQUENCE</scope>
    <source>
        <strain evidence="1">NM79_F5</strain>
    </source>
</reference>
<evidence type="ECO:0000313" key="2">
    <source>
        <dbReference type="Proteomes" id="UP000656077"/>
    </source>
</evidence>
<dbReference type="AlphaFoldDB" id="A0A964RSJ5"/>
<gene>
    <name evidence="1" type="ORF">GKZ28_25795</name>
</gene>
<evidence type="ECO:0000313" key="1">
    <source>
        <dbReference type="EMBL" id="MVX67069.1"/>
    </source>
</evidence>
<sequence>MIKNFKKDSYKIWIKGIVGCVLAGAVILTNSVNVKALDINNTTLTTNIMNISKFLVDTPTKTYDNIGRVEKVAGFEFKLPDFPRSNKAESLQLIKLSDKDNVLLIYLDGDINFTFQVSEKEPLEYLKKIGNIKNGLSNLKVESEEQAMKLGEIDGFSVIVTSISPAETLKSGDVRPEFKEVNKYFAWKNEGLWYSIGYNSTVISSTQNNTQSHNISQDDLEKIAKSIVYPEEIKNVNYSVEKEASTEIATMMIYEKEDLEKAKSFLGFNPKFPLKINEDISIKESSVGISGDSDIKNNNINYELTSFYSNKSGSITFTEKKNLKYYEDILKNGYINIWDNENEKNKQVKGEKININNNEVWKYLYTEKLDDGTSINNGEYIWKENNIYYSVCFFEDTDNSDEIIKEFVDSKTVD</sequence>
<name>A0A964RSJ5_9CLOT</name>